<accession>A0A6H5IH26</accession>
<evidence type="ECO:0000256" key="1">
    <source>
        <dbReference type="SAM" id="MobiDB-lite"/>
    </source>
</evidence>
<keyword evidence="3" id="KW-1185">Reference proteome</keyword>
<sequence length="303" mass="34744">MPSAFVHASPVSLSNLYTSRGAFNDKKREKSYGSAECTCGYTRQSLSRISRKSSASSLESSSLQTWRATRGRACKHAGRPRRGRRRRRRVKEEEVRQEEISARLISHSVRDFRSTNLQDLGWIIRAQRERATYMLRTAGRKLTAAAAELPLRTRWQFVPACLELWQALLYLSGVDLRVVGSTQVCRAQLGHRDTTCRRPPPPPRHGSTSRTFLYVMYAKNHFHKRALLKPTSMGYIIKSRMHATYAESFLLEKQQQQQPSSHIILFRGYADEFARPRRGLECYRVYAGCCCLRQRGLTLSASI</sequence>
<feature type="region of interest" description="Disordered" evidence="1">
    <location>
        <begin position="69"/>
        <end position="93"/>
    </location>
</feature>
<dbReference type="AlphaFoldDB" id="A0A6H5IH26"/>
<reference evidence="2 3" key="1">
    <citation type="submission" date="2020-02" db="EMBL/GenBank/DDBJ databases">
        <authorList>
            <person name="Ferguson B K."/>
        </authorList>
    </citation>
    <scope>NUCLEOTIDE SEQUENCE [LARGE SCALE GENOMIC DNA]</scope>
</reference>
<feature type="compositionally biased region" description="Basic residues" evidence="1">
    <location>
        <begin position="69"/>
        <end position="89"/>
    </location>
</feature>
<dbReference type="EMBL" id="CADCXV010000857">
    <property type="protein sequence ID" value="CAB0037494.1"/>
    <property type="molecule type" value="Genomic_DNA"/>
</dbReference>
<name>A0A6H5IH26_9HYME</name>
<protein>
    <submittedName>
        <fullName evidence="2">Uncharacterized protein</fullName>
    </submittedName>
</protein>
<evidence type="ECO:0000313" key="3">
    <source>
        <dbReference type="Proteomes" id="UP000479190"/>
    </source>
</evidence>
<organism evidence="2 3">
    <name type="scientific">Trichogramma brassicae</name>
    <dbReference type="NCBI Taxonomy" id="86971"/>
    <lineage>
        <taxon>Eukaryota</taxon>
        <taxon>Metazoa</taxon>
        <taxon>Ecdysozoa</taxon>
        <taxon>Arthropoda</taxon>
        <taxon>Hexapoda</taxon>
        <taxon>Insecta</taxon>
        <taxon>Pterygota</taxon>
        <taxon>Neoptera</taxon>
        <taxon>Endopterygota</taxon>
        <taxon>Hymenoptera</taxon>
        <taxon>Apocrita</taxon>
        <taxon>Proctotrupomorpha</taxon>
        <taxon>Chalcidoidea</taxon>
        <taxon>Trichogrammatidae</taxon>
        <taxon>Trichogramma</taxon>
    </lineage>
</organism>
<dbReference type="Proteomes" id="UP000479190">
    <property type="component" value="Unassembled WGS sequence"/>
</dbReference>
<proteinExistence type="predicted"/>
<gene>
    <name evidence="2" type="ORF">TBRA_LOCUS9321</name>
</gene>
<evidence type="ECO:0000313" key="2">
    <source>
        <dbReference type="EMBL" id="CAB0037494.1"/>
    </source>
</evidence>